<dbReference type="Proteomes" id="UP000509510">
    <property type="component" value="Chromosome II"/>
</dbReference>
<dbReference type="RefSeq" id="XP_035343257.1">
    <property type="nucleotide sequence ID" value="XM_035487364.1"/>
</dbReference>
<feature type="region of interest" description="Disordered" evidence="2">
    <location>
        <begin position="72"/>
        <end position="108"/>
    </location>
</feature>
<feature type="compositionally biased region" description="Acidic residues" evidence="2">
    <location>
        <begin position="335"/>
        <end position="355"/>
    </location>
</feature>
<dbReference type="OrthoDB" id="360540at2759"/>
<dbReference type="Pfam" id="PF07065">
    <property type="entry name" value="D123"/>
    <property type="match status" value="1"/>
</dbReference>
<feature type="compositionally biased region" description="Basic and acidic residues" evidence="2">
    <location>
        <begin position="411"/>
        <end position="420"/>
    </location>
</feature>
<reference evidence="4" key="1">
    <citation type="submission" date="2020-06" db="EMBL/GenBank/DDBJ databases">
        <title>A chromosome-scale genome assembly of Talaromyces rugulosus W13939.</title>
        <authorList>
            <person name="Wang B."/>
            <person name="Guo L."/>
            <person name="Ye K."/>
            <person name="Wang L."/>
        </authorList>
    </citation>
    <scope>NUCLEOTIDE SEQUENCE [LARGE SCALE GENOMIC DNA]</scope>
    <source>
        <strain evidence="4">W13939</strain>
    </source>
</reference>
<feature type="region of interest" description="Disordered" evidence="2">
    <location>
        <begin position="168"/>
        <end position="190"/>
    </location>
</feature>
<dbReference type="EMBL" id="CP055899">
    <property type="protein sequence ID" value="QKX57079.1"/>
    <property type="molecule type" value="Genomic_DNA"/>
</dbReference>
<sequence>MPHIDSDPAEGPEASGGLTKLPFPPVTPSHILHCSYHYWHPLYRTSTPKARLIPLTDAFISYLRADGIVLPPDQPARSTFTNDDSGFEDSDDEQDDDENDDPSTAWPEVHNQIKDTIQELGGKVTPKLNWSAPKDATWIAVTNDLQCQAPNDIYMLLKSSDFITHDLDHAFDDTDPEPSESTNEPVSKSPDVPKIPYHLVLRKYFNLNPSLEFRCFVRDRKLLCLCQRDLNHFDFLFPMRDMLRSRIQSFFDDKLRDTFPDRNFVFDVYVPPPHERVWLIDINPWAIRTDPLLFSWMEILTMKEPAPIEEEFVRLSLKSDNGDLAGDHQDRSSEAGDDSASDQEEDDEEDSDVEDLSIFPELRLVRRDDPEAYGFTSPQYSAHKLPRDVVDASQAGPGGMESFMRQWQDLLAKEHQRQQDESSDGE</sequence>
<dbReference type="AlphaFoldDB" id="A0A7H8QT37"/>
<name>A0A7H8QT37_TALRU</name>
<feature type="region of interest" description="Disordered" evidence="2">
    <location>
        <begin position="370"/>
        <end position="426"/>
    </location>
</feature>
<dbReference type="KEGG" id="trg:TRUGW13939_04187"/>
<organism evidence="3 4">
    <name type="scientific">Talaromyces rugulosus</name>
    <name type="common">Penicillium rugulosum</name>
    <dbReference type="NCBI Taxonomy" id="121627"/>
    <lineage>
        <taxon>Eukaryota</taxon>
        <taxon>Fungi</taxon>
        <taxon>Dikarya</taxon>
        <taxon>Ascomycota</taxon>
        <taxon>Pezizomycotina</taxon>
        <taxon>Eurotiomycetes</taxon>
        <taxon>Eurotiomycetidae</taxon>
        <taxon>Eurotiales</taxon>
        <taxon>Trichocomaceae</taxon>
        <taxon>Talaromyces</taxon>
        <taxon>Talaromyces sect. Islandici</taxon>
    </lineage>
</organism>
<feature type="region of interest" description="Disordered" evidence="2">
    <location>
        <begin position="323"/>
        <end position="355"/>
    </location>
</feature>
<keyword evidence="4" id="KW-1185">Reference proteome</keyword>
<dbReference type="PANTHER" id="PTHR15323:SF6">
    <property type="entry name" value="CELL DIVISION CYCLE PROTEIN 123 HOMOLOG"/>
    <property type="match status" value="1"/>
</dbReference>
<accession>A0A7H8QT37</accession>
<comment type="similarity">
    <text evidence="1">Belongs to the CDC123 family.</text>
</comment>
<evidence type="ECO:0000313" key="3">
    <source>
        <dbReference type="EMBL" id="QKX57079.1"/>
    </source>
</evidence>
<gene>
    <name evidence="3" type="ORF">TRUGW13939_04187</name>
</gene>
<evidence type="ECO:0000256" key="2">
    <source>
        <dbReference type="SAM" id="MobiDB-lite"/>
    </source>
</evidence>
<protein>
    <submittedName>
        <fullName evidence="3">Uncharacterized protein</fullName>
    </submittedName>
</protein>
<dbReference type="GO" id="GO:0005737">
    <property type="term" value="C:cytoplasm"/>
    <property type="evidence" value="ECO:0007669"/>
    <property type="project" value="TreeGrafter"/>
</dbReference>
<dbReference type="GeneID" id="55991689"/>
<feature type="compositionally biased region" description="Acidic residues" evidence="2">
    <location>
        <begin position="85"/>
        <end position="101"/>
    </location>
</feature>
<evidence type="ECO:0000313" key="4">
    <source>
        <dbReference type="Proteomes" id="UP000509510"/>
    </source>
</evidence>
<feature type="compositionally biased region" description="Basic and acidic residues" evidence="2">
    <location>
        <begin position="325"/>
        <end position="334"/>
    </location>
</feature>
<dbReference type="InterPro" id="IPR009772">
    <property type="entry name" value="CDC123"/>
</dbReference>
<proteinExistence type="inferred from homology"/>
<dbReference type="PANTHER" id="PTHR15323">
    <property type="entry name" value="D123 PROTEIN"/>
    <property type="match status" value="1"/>
</dbReference>
<feature type="region of interest" description="Disordered" evidence="2">
    <location>
        <begin position="1"/>
        <end position="21"/>
    </location>
</feature>
<evidence type="ECO:0000256" key="1">
    <source>
        <dbReference type="ARBA" id="ARBA00011047"/>
    </source>
</evidence>